<dbReference type="PANTHER" id="PTHR43481:SF4">
    <property type="entry name" value="GLYCEROL-1-PHOSPHATE PHOSPHOHYDROLASE 1-RELATED"/>
    <property type="match status" value="1"/>
</dbReference>
<dbReference type="EMBL" id="FUXC01000002">
    <property type="protein sequence ID" value="SJZ56242.1"/>
    <property type="molecule type" value="Genomic_DNA"/>
</dbReference>
<accession>A0A1T4LNE5</accession>
<dbReference type="Gene3D" id="3.40.50.1000">
    <property type="entry name" value="HAD superfamily/HAD-like"/>
    <property type="match status" value="1"/>
</dbReference>
<dbReference type="SFLD" id="SFLDS00003">
    <property type="entry name" value="Haloacid_Dehalogenase"/>
    <property type="match status" value="1"/>
</dbReference>
<keyword evidence="2" id="KW-1185">Reference proteome</keyword>
<dbReference type="SUPFAM" id="SSF56784">
    <property type="entry name" value="HAD-like"/>
    <property type="match status" value="1"/>
</dbReference>
<dbReference type="SFLD" id="SFLDG01135">
    <property type="entry name" value="C1.5.6:_HAD__Beta-PGM__Phospha"/>
    <property type="match status" value="1"/>
</dbReference>
<dbReference type="InterPro" id="IPR023214">
    <property type="entry name" value="HAD_sf"/>
</dbReference>
<dbReference type="GeneID" id="303366887"/>
<evidence type="ECO:0000313" key="2">
    <source>
        <dbReference type="Proteomes" id="UP000190395"/>
    </source>
</evidence>
<gene>
    <name evidence="1" type="ORF">SAMN02745152_00619</name>
</gene>
<organism evidence="1 2">
    <name type="scientific">Treponema berlinense</name>
    <dbReference type="NCBI Taxonomy" id="225004"/>
    <lineage>
        <taxon>Bacteria</taxon>
        <taxon>Pseudomonadati</taxon>
        <taxon>Spirochaetota</taxon>
        <taxon>Spirochaetia</taxon>
        <taxon>Spirochaetales</taxon>
        <taxon>Treponemataceae</taxon>
        <taxon>Treponema</taxon>
    </lineage>
</organism>
<dbReference type="OrthoDB" id="9797743at2"/>
<dbReference type="RefSeq" id="WP_078930363.1">
    <property type="nucleotide sequence ID" value="NZ_CAMEQG010000036.1"/>
</dbReference>
<dbReference type="InterPro" id="IPR006439">
    <property type="entry name" value="HAD-SF_hydro_IA"/>
</dbReference>
<dbReference type="GO" id="GO:0050308">
    <property type="term" value="F:sugar-phosphatase activity"/>
    <property type="evidence" value="ECO:0007669"/>
    <property type="project" value="TreeGrafter"/>
</dbReference>
<protein>
    <submittedName>
        <fullName evidence="1">Haloacid dehalogenase superfamily, subfamily IA, variant 3 with third motif having DD or ED/haloacid dehalogenase superfamily, subfamily IA, variant 1 with third motif having Dx(3-4)D or Dx(3-4)E</fullName>
    </submittedName>
</protein>
<dbReference type="InterPro" id="IPR041492">
    <property type="entry name" value="HAD_2"/>
</dbReference>
<dbReference type="Proteomes" id="UP000190395">
    <property type="component" value="Unassembled WGS sequence"/>
</dbReference>
<name>A0A1T4LNE5_9SPIR</name>
<dbReference type="NCBIfam" id="TIGR01549">
    <property type="entry name" value="HAD-SF-IA-v1"/>
    <property type="match status" value="1"/>
</dbReference>
<evidence type="ECO:0000313" key="1">
    <source>
        <dbReference type="EMBL" id="SJZ56242.1"/>
    </source>
</evidence>
<dbReference type="NCBIfam" id="TIGR01509">
    <property type="entry name" value="HAD-SF-IA-v3"/>
    <property type="match status" value="1"/>
</dbReference>
<dbReference type="SFLD" id="SFLDG01129">
    <property type="entry name" value="C1.5:_HAD__Beta-PGM__Phosphata"/>
    <property type="match status" value="1"/>
</dbReference>
<dbReference type="STRING" id="225004.SAMN02745152_00619"/>
<dbReference type="Pfam" id="PF13419">
    <property type="entry name" value="HAD_2"/>
    <property type="match status" value="1"/>
</dbReference>
<dbReference type="InterPro" id="IPR051806">
    <property type="entry name" value="HAD-like_SPP"/>
</dbReference>
<proteinExistence type="predicted"/>
<dbReference type="InterPro" id="IPR023198">
    <property type="entry name" value="PGP-like_dom2"/>
</dbReference>
<dbReference type="PRINTS" id="PR00413">
    <property type="entry name" value="HADHALOGNASE"/>
</dbReference>
<dbReference type="AlphaFoldDB" id="A0A1T4LNE5"/>
<sequence>MFNTDGISAFIFDMDGVLLDTESLCKKCWRLAAEEWKLKNVDEVYYQCVGQATQDTLFTLQNFFEKQNKNFNAREWYDCARNFFRKTEESEGIELMPGAKNCLERLKTKGFVLALASSTRRQTVERQLSRSGLIDYFKTLTCGDSVEHSKPDPEIYLKACDSVGIKPKNCVAVEDSPNGVLSAYNAGLKVVLVPDQIKPDERIKSLCAKILNSLEEI</sequence>
<reference evidence="1 2" key="1">
    <citation type="submission" date="2017-02" db="EMBL/GenBank/DDBJ databases">
        <authorList>
            <person name="Peterson S.W."/>
        </authorList>
    </citation>
    <scope>NUCLEOTIDE SEQUENCE [LARGE SCALE GENOMIC DNA]</scope>
    <source>
        <strain evidence="1 2">ATCC BAA-909</strain>
    </source>
</reference>
<dbReference type="PANTHER" id="PTHR43481">
    <property type="entry name" value="FRUCTOSE-1-PHOSPHATE PHOSPHATASE"/>
    <property type="match status" value="1"/>
</dbReference>
<dbReference type="Gene3D" id="1.10.150.240">
    <property type="entry name" value="Putative phosphatase, domain 2"/>
    <property type="match status" value="1"/>
</dbReference>
<dbReference type="InterPro" id="IPR036412">
    <property type="entry name" value="HAD-like_sf"/>
</dbReference>